<reference evidence="3 4" key="1">
    <citation type="journal article" date="2017" name="Genome Biol. Evol.">
        <title>Phytophthora megakarya and P. palmivora, closely related causal agents of cacao black pod rot, underwent increases in genome sizes and gene numbers by different mechanisms.</title>
        <authorList>
            <person name="Ali S.S."/>
            <person name="Shao J."/>
            <person name="Lary D.J."/>
            <person name="Kronmiller B."/>
            <person name="Shen D."/>
            <person name="Strem M.D."/>
            <person name="Amoako-Attah I."/>
            <person name="Akrofi A.Y."/>
            <person name="Begoude B.A."/>
            <person name="Ten Hoopen G.M."/>
            <person name="Coulibaly K."/>
            <person name="Kebe B.I."/>
            <person name="Melnick R.L."/>
            <person name="Guiltinan M.J."/>
            <person name="Tyler B.M."/>
            <person name="Meinhardt L.W."/>
            <person name="Bailey B.A."/>
        </authorList>
    </citation>
    <scope>NUCLEOTIDE SEQUENCE [LARGE SCALE GENOMIC DNA]</scope>
    <source>
        <strain evidence="4">sbr112.9</strain>
    </source>
</reference>
<feature type="signal peptide" evidence="1">
    <location>
        <begin position="1"/>
        <end position="18"/>
    </location>
</feature>
<feature type="chain" id="PRO_5015154111" description="Tyrosine-protein kinase ephrin type A/B receptor-like domain-containing protein" evidence="1">
    <location>
        <begin position="19"/>
        <end position="930"/>
    </location>
</feature>
<accession>A0A2P4Y0M8</accession>
<dbReference type="OrthoDB" id="122341at2759"/>
<evidence type="ECO:0000259" key="2">
    <source>
        <dbReference type="Pfam" id="PF07699"/>
    </source>
</evidence>
<dbReference type="EMBL" id="NCKW01006516">
    <property type="protein sequence ID" value="POM71372.1"/>
    <property type="molecule type" value="Genomic_DNA"/>
</dbReference>
<sequence length="930" mass="98258">MQRTWLSLLLLAASPVVALDATVSTSWSNATVSATSRLELVLTTGDDPVLPADALLEIRLNSLFTVASSAAVDESVLAQTLDGSWNVTVDTDANVLAIQRSGDGNAVSSGTQIRFQLTGVSNPPRAGKIDVGTMEIAATGAPSTQTLTLQSMEIRPGAIWNAQVTLSNVLSGRTASLRMQLTLAHTLPHDGAVGVSLPYMYGALSGVVLSRVTGLDGDFTLSTKNNMLWIKRKAGSGTDSAEMQDVVLELDDVIHPLLEGPIGPSVLLQTLDASNRIIDQTYVDTSDYILTKARVLFSSSSVRVTEGDLTGAQYTVSLSAPPFRDTTLLLSVGDSTSRAKVTLDPQSIIFSTSNWSTPTNITVTVPNDYVVSGTSTQESVVAITHTIANDDTFAGANDVSVHISENDFPAVHISDRFLAVIEGLRNSSYQISLLSQPVSDVVIDVIPHNSLIEVIPDQIVFTTSTWNTPKIINVVASTIMSNVRATSSILHHLASTDVNYNNDGYIFPQNEVLVYYESLEMDSCMEPCRAGWFPLVNISTGDSQCVGCPLGHFCAGSCSAPVPCSKGTSSSVEFAGSADACQACPLGTYAHTEGLSTCMTCPAGASCIDATTSPQPCSTGFYSGASENQCHECQAGTYNNETFQAACLPCPQGYYCAKGSINPVPCAEGYYSVNFGSTPCGRCPAGFACSDPTVGPVACPSGSYSLEGSLTCSPCPSGNSCLSAKQAPQPCGNGYYSAQGSITCKRCPRGYACSSPTTSEPAACALGTYTSIEGEVACRTCSAGHSCVDVTQSPVLCDLGSYSLEGDHECHACPAGKYCPNQYSSALSCAAGSYSLGNATLPALVDTTRSVLRHRANYVMQAVIVRLPHCRRRNVHKAPTAIVEQLHVHPVRMDIRARLQVILSRVRSGRRAMQTTRLALHVQEATNAHH</sequence>
<evidence type="ECO:0000313" key="3">
    <source>
        <dbReference type="EMBL" id="POM71372.1"/>
    </source>
</evidence>
<dbReference type="InterPro" id="IPR009030">
    <property type="entry name" value="Growth_fac_rcpt_cys_sf"/>
</dbReference>
<proteinExistence type="predicted"/>
<keyword evidence="1" id="KW-0732">Signal</keyword>
<dbReference type="InterPro" id="IPR011641">
    <property type="entry name" value="Tyr-kin_ephrin_A/B_rcpt-like"/>
</dbReference>
<dbReference type="Gene3D" id="2.10.50.10">
    <property type="entry name" value="Tumor Necrosis Factor Receptor, subunit A, domain 2"/>
    <property type="match status" value="2"/>
</dbReference>
<evidence type="ECO:0000313" key="4">
    <source>
        <dbReference type="Proteomes" id="UP000237271"/>
    </source>
</evidence>
<feature type="domain" description="Tyrosine-protein kinase ephrin type A/B receptor-like" evidence="2">
    <location>
        <begin position="620"/>
        <end position="654"/>
    </location>
</feature>
<evidence type="ECO:0000256" key="1">
    <source>
        <dbReference type="SAM" id="SignalP"/>
    </source>
</evidence>
<comment type="caution">
    <text evidence="3">The sequence shown here is derived from an EMBL/GenBank/DDBJ whole genome shotgun (WGS) entry which is preliminary data.</text>
</comment>
<dbReference type="SUPFAM" id="SSF57184">
    <property type="entry name" value="Growth factor receptor domain"/>
    <property type="match status" value="2"/>
</dbReference>
<gene>
    <name evidence="3" type="ORF">PHPALM_12074</name>
</gene>
<name>A0A2P4Y0M8_9STRA</name>
<organism evidence="3 4">
    <name type="scientific">Phytophthora palmivora</name>
    <dbReference type="NCBI Taxonomy" id="4796"/>
    <lineage>
        <taxon>Eukaryota</taxon>
        <taxon>Sar</taxon>
        <taxon>Stramenopiles</taxon>
        <taxon>Oomycota</taxon>
        <taxon>Peronosporomycetes</taxon>
        <taxon>Peronosporales</taxon>
        <taxon>Peronosporaceae</taxon>
        <taxon>Phytophthora</taxon>
    </lineage>
</organism>
<dbReference type="AlphaFoldDB" id="A0A2P4Y0M8"/>
<dbReference type="SMART" id="SM01411">
    <property type="entry name" value="Ephrin_rec_like"/>
    <property type="match status" value="5"/>
</dbReference>
<protein>
    <recommendedName>
        <fullName evidence="2">Tyrosine-protein kinase ephrin type A/B receptor-like domain-containing protein</fullName>
    </recommendedName>
</protein>
<dbReference type="Pfam" id="PF07699">
    <property type="entry name" value="Ephrin_rec_like"/>
    <property type="match status" value="1"/>
</dbReference>
<keyword evidence="4" id="KW-1185">Reference proteome</keyword>
<dbReference type="Proteomes" id="UP000237271">
    <property type="component" value="Unassembled WGS sequence"/>
</dbReference>
<dbReference type="PANTHER" id="PTHR46967:SF2">
    <property type="entry name" value="SUSHI, VON WILLEBRAND FACTOR TYPE A, EGF AND PENTRAXIN DOMAIN-CONTAINING PROTEIN 1-LIKE"/>
    <property type="match status" value="1"/>
</dbReference>
<dbReference type="PANTHER" id="PTHR46967">
    <property type="entry name" value="INSULIN-LIKE GROWTH FACTOR BINDING PROTEIN,N-TERMINAL"/>
    <property type="match status" value="1"/>
</dbReference>